<comment type="caution">
    <text evidence="1">The sequence shown here is derived from an EMBL/GenBank/DDBJ whole genome shotgun (WGS) entry which is preliminary data.</text>
</comment>
<name>A0ABM9ZV92_9BACT</name>
<dbReference type="Proteomes" id="UP000006462">
    <property type="component" value="Unassembled WGS sequence"/>
</dbReference>
<keyword evidence="2" id="KW-1185">Reference proteome</keyword>
<gene>
    <name evidence="1" type="ORF">HMPREF7215_1140</name>
</gene>
<accession>A0ABM9ZV92</accession>
<sequence>MLFGSFFIPLSRLFTAGGLPCGFPIKALESENFFFVLLLYYSGGTRENQAAEIVRRTAAHVARR</sequence>
<organism evidence="1 2">
    <name type="scientific">Pyramidobacter piscolens W5455</name>
    <dbReference type="NCBI Taxonomy" id="352165"/>
    <lineage>
        <taxon>Bacteria</taxon>
        <taxon>Thermotogati</taxon>
        <taxon>Synergistota</taxon>
        <taxon>Synergistia</taxon>
        <taxon>Synergistales</taxon>
        <taxon>Dethiosulfovibrionaceae</taxon>
        <taxon>Pyramidobacter</taxon>
    </lineage>
</organism>
<evidence type="ECO:0000313" key="1">
    <source>
        <dbReference type="EMBL" id="EFB90823.1"/>
    </source>
</evidence>
<dbReference type="EMBL" id="ADFP01000061">
    <property type="protein sequence ID" value="EFB90823.1"/>
    <property type="molecule type" value="Genomic_DNA"/>
</dbReference>
<protein>
    <submittedName>
        <fullName evidence="1">Uncharacterized protein</fullName>
    </submittedName>
</protein>
<reference evidence="1 2" key="1">
    <citation type="submission" date="2009-12" db="EMBL/GenBank/DDBJ databases">
        <authorList>
            <person name="Shrivastava S."/>
            <person name="Madupu R."/>
            <person name="Durkin A.S."/>
            <person name="Torralba M."/>
            <person name="Methe B."/>
            <person name="Sutton G.G."/>
            <person name="Strausberg R.L."/>
            <person name="Nelson K.E."/>
        </authorList>
    </citation>
    <scope>NUCLEOTIDE SEQUENCE [LARGE SCALE GENOMIC DNA]</scope>
    <source>
        <strain evidence="1 2">W5455</strain>
    </source>
</reference>
<proteinExistence type="predicted"/>
<evidence type="ECO:0000313" key="2">
    <source>
        <dbReference type="Proteomes" id="UP000006462"/>
    </source>
</evidence>